<dbReference type="EMBL" id="JAUDCG010000001">
    <property type="protein sequence ID" value="MDM8156098.1"/>
    <property type="molecule type" value="Genomic_DNA"/>
</dbReference>
<accession>A0ABT7U8Z3</accession>
<comment type="caution">
    <text evidence="2">The sequence shown here is derived from an EMBL/GenBank/DDBJ whole genome shotgun (WGS) entry which is preliminary data.</text>
</comment>
<sequence>MKKREVSKWFYTILYLLYLADAAMIVLFFHFPLGMTQVPLLMGLVTVWIHRYGKDSNRVIQVTIPLLLLYITIYSQAYAPLV</sequence>
<keyword evidence="1" id="KW-0812">Transmembrane</keyword>
<proteinExistence type="predicted"/>
<evidence type="ECO:0000313" key="3">
    <source>
        <dbReference type="Proteomes" id="UP001529340"/>
    </source>
</evidence>
<gene>
    <name evidence="2" type="ORF">QUV96_00420</name>
</gene>
<evidence type="ECO:0000256" key="1">
    <source>
        <dbReference type="SAM" id="Phobius"/>
    </source>
</evidence>
<reference evidence="3" key="1">
    <citation type="submission" date="2023-06" db="EMBL/GenBank/DDBJ databases">
        <title>Identification and characterization of horizontal gene transfer across gut microbiota members of farm animals based on homology search.</title>
        <authorList>
            <person name="Zeman M."/>
            <person name="Kubasova T."/>
            <person name="Jahodarova E."/>
            <person name="Nykrynova M."/>
            <person name="Rychlik I."/>
        </authorList>
    </citation>
    <scope>NUCLEOTIDE SEQUENCE [LARGE SCALE GENOMIC DNA]</scope>
    <source>
        <strain evidence="3">ET39</strain>
    </source>
</reference>
<organism evidence="2 3">
    <name type="scientific">Amedibacillus dolichus</name>
    <dbReference type="NCBI Taxonomy" id="31971"/>
    <lineage>
        <taxon>Bacteria</taxon>
        <taxon>Bacillati</taxon>
        <taxon>Bacillota</taxon>
        <taxon>Erysipelotrichia</taxon>
        <taxon>Erysipelotrichales</taxon>
        <taxon>Erysipelotrichaceae</taxon>
        <taxon>Amedibacillus</taxon>
    </lineage>
</organism>
<dbReference type="RefSeq" id="WP_289606570.1">
    <property type="nucleotide sequence ID" value="NZ_JAUDCG010000001.1"/>
</dbReference>
<keyword evidence="1" id="KW-0472">Membrane</keyword>
<feature type="transmembrane region" description="Helical" evidence="1">
    <location>
        <begin position="35"/>
        <end position="52"/>
    </location>
</feature>
<keyword evidence="3" id="KW-1185">Reference proteome</keyword>
<name>A0ABT7U8Z3_9FIRM</name>
<protein>
    <submittedName>
        <fullName evidence="2">Uncharacterized protein</fullName>
    </submittedName>
</protein>
<feature type="transmembrane region" description="Helical" evidence="1">
    <location>
        <begin position="9"/>
        <end position="29"/>
    </location>
</feature>
<evidence type="ECO:0000313" key="2">
    <source>
        <dbReference type="EMBL" id="MDM8156098.1"/>
    </source>
</evidence>
<feature type="transmembrane region" description="Helical" evidence="1">
    <location>
        <begin position="59"/>
        <end position="79"/>
    </location>
</feature>
<reference evidence="2 3" key="2">
    <citation type="submission" date="2023-06" db="EMBL/GenBank/DDBJ databases">
        <title>Identification and characterization of horizontal gene transfer across gut microbiota members of farm animals based on homology search.</title>
        <authorList>
            <person name="Schwarzerova J."/>
            <person name="Nykrynova M."/>
            <person name="Jureckova K."/>
            <person name="Cejkova D."/>
            <person name="Rychlik I."/>
        </authorList>
    </citation>
    <scope>NUCLEOTIDE SEQUENCE [LARGE SCALE GENOMIC DNA]</scope>
    <source>
        <strain evidence="2 3">ET39</strain>
    </source>
</reference>
<keyword evidence="1" id="KW-1133">Transmembrane helix</keyword>
<dbReference type="Proteomes" id="UP001529340">
    <property type="component" value="Unassembled WGS sequence"/>
</dbReference>
<reference evidence="2 3" key="3">
    <citation type="submission" date="2023-06" db="EMBL/GenBank/DDBJ databases">
        <authorList>
            <person name="Zeman M."/>
            <person name="Kubasova T."/>
            <person name="Jahodarova E."/>
            <person name="Nykrynova M."/>
            <person name="Rychlik I."/>
        </authorList>
    </citation>
    <scope>NUCLEOTIDE SEQUENCE [LARGE SCALE GENOMIC DNA]</scope>
    <source>
        <strain evidence="2 3">ET39</strain>
    </source>
</reference>